<reference evidence="9" key="1">
    <citation type="submission" date="2021-02" db="EMBL/GenBank/DDBJ databases">
        <title>Genome sequence of Rhodospirillales sp. strain TMPK1 isolated from soil.</title>
        <authorList>
            <person name="Nakai R."/>
            <person name="Kusada H."/>
            <person name="Tamaki H."/>
        </authorList>
    </citation>
    <scope>NUCLEOTIDE SEQUENCE</scope>
    <source>
        <strain evidence="9">TMPK1</strain>
    </source>
</reference>
<feature type="modified residue" description="4-aspartylphosphate" evidence="4">
    <location>
        <position position="656"/>
    </location>
</feature>
<feature type="domain" description="Response regulatory" evidence="7">
    <location>
        <begin position="55"/>
        <end position="172"/>
    </location>
</feature>
<dbReference type="SUPFAM" id="SSF55785">
    <property type="entry name" value="PYP-like sensor domain (PAS domain)"/>
    <property type="match status" value="1"/>
</dbReference>
<dbReference type="Gene3D" id="3.30.450.20">
    <property type="entry name" value="PAS domain"/>
    <property type="match status" value="1"/>
</dbReference>
<dbReference type="SMART" id="SM00448">
    <property type="entry name" value="REC"/>
    <property type="match status" value="2"/>
</dbReference>
<evidence type="ECO:0000256" key="5">
    <source>
        <dbReference type="SAM" id="MobiDB-lite"/>
    </source>
</evidence>
<dbReference type="SMART" id="SM00086">
    <property type="entry name" value="PAC"/>
    <property type="match status" value="1"/>
</dbReference>
<comment type="caution">
    <text evidence="9">The sequence shown here is derived from an EMBL/GenBank/DDBJ whole genome shotgun (WGS) entry which is preliminary data.</text>
</comment>
<name>A0A8S8XCJ3_9PROT</name>
<dbReference type="Pfam" id="PF00072">
    <property type="entry name" value="Response_reg"/>
    <property type="match status" value="2"/>
</dbReference>
<dbReference type="PANTHER" id="PTHR43065:SF49">
    <property type="entry name" value="HISTIDINE KINASE"/>
    <property type="match status" value="1"/>
</dbReference>
<dbReference type="PRINTS" id="PR00344">
    <property type="entry name" value="BCTRLSENSOR"/>
</dbReference>
<protein>
    <recommendedName>
        <fullName evidence="2">histidine kinase</fullName>
        <ecNumber evidence="2">2.7.13.3</ecNumber>
    </recommendedName>
</protein>
<dbReference type="Pfam" id="PF02518">
    <property type="entry name" value="HATPase_c"/>
    <property type="match status" value="1"/>
</dbReference>
<dbReference type="NCBIfam" id="TIGR00229">
    <property type="entry name" value="sensory_box"/>
    <property type="match status" value="1"/>
</dbReference>
<accession>A0A8S8XCJ3</accession>
<dbReference type="Pfam" id="PF00512">
    <property type="entry name" value="HisKA"/>
    <property type="match status" value="1"/>
</dbReference>
<dbReference type="SUPFAM" id="SSF55874">
    <property type="entry name" value="ATPase domain of HSP90 chaperone/DNA topoisomerase II/histidine kinase"/>
    <property type="match status" value="1"/>
</dbReference>
<evidence type="ECO:0000256" key="2">
    <source>
        <dbReference type="ARBA" id="ARBA00012438"/>
    </source>
</evidence>
<dbReference type="PROSITE" id="PS50113">
    <property type="entry name" value="PAC"/>
    <property type="match status" value="1"/>
</dbReference>
<evidence type="ECO:0000259" key="7">
    <source>
        <dbReference type="PROSITE" id="PS50110"/>
    </source>
</evidence>
<dbReference type="SMART" id="SM00387">
    <property type="entry name" value="HATPase_c"/>
    <property type="match status" value="1"/>
</dbReference>
<evidence type="ECO:0000256" key="3">
    <source>
        <dbReference type="ARBA" id="ARBA00022553"/>
    </source>
</evidence>
<dbReference type="PANTHER" id="PTHR43065">
    <property type="entry name" value="SENSOR HISTIDINE KINASE"/>
    <property type="match status" value="1"/>
</dbReference>
<feature type="domain" description="Response regulatory" evidence="7">
    <location>
        <begin position="606"/>
        <end position="716"/>
    </location>
</feature>
<dbReference type="InterPro" id="IPR036890">
    <property type="entry name" value="HATPase_C_sf"/>
</dbReference>
<dbReference type="InterPro" id="IPR005467">
    <property type="entry name" value="His_kinase_dom"/>
</dbReference>
<evidence type="ECO:0000313" key="9">
    <source>
        <dbReference type="EMBL" id="GIL38926.1"/>
    </source>
</evidence>
<feature type="region of interest" description="Disordered" evidence="5">
    <location>
        <begin position="1"/>
        <end position="44"/>
    </location>
</feature>
<dbReference type="InterPro" id="IPR001610">
    <property type="entry name" value="PAC"/>
</dbReference>
<dbReference type="PROSITE" id="PS50110">
    <property type="entry name" value="RESPONSE_REGULATORY"/>
    <property type="match status" value="2"/>
</dbReference>
<dbReference type="InterPro" id="IPR013655">
    <property type="entry name" value="PAS_fold_3"/>
</dbReference>
<dbReference type="Proteomes" id="UP000681075">
    <property type="component" value="Unassembled WGS sequence"/>
</dbReference>
<dbReference type="InterPro" id="IPR001789">
    <property type="entry name" value="Sig_transdc_resp-reg_receiver"/>
</dbReference>
<dbReference type="SUPFAM" id="SSF47384">
    <property type="entry name" value="Homodimeric domain of signal transducing histidine kinase"/>
    <property type="match status" value="1"/>
</dbReference>
<sequence>MASLEMADMPDPNGPAGESDPPRDAMPAAAPHPPADSASAEEITRAPPSAAIVPRVLIVDDDPRNLFALEEILREPGIEIVQARSGQDALREVLRQDFAVILLDVQMPEMDGYEAATLIRSRERSSRTPIIFLTAVNKDDVHVFRGYTAGAVDYVFKPFDPLILRSKVSIFVQLFRKTEQIRRRAEAERFLFEENMRMRAAQLATERELRRTSEQQAMILQSLPVDLFTMAPHDFARPLFITQSGGKRESWLGFPTDRFYEPWFWHQRTHEDDRARVLDSFRTALAEGRGSAEFRFLTGSGEWRWLLCETALRTDERGEPVEIQGMTVDVTDRKELEEQLQHARKLETVGRLTGGIAHDFNNMLAIVIGNLDLLQSNFESDPKAAKRARMALDGALRCADMTRRLLAFSRKETLNARVIELSGLVSSMTDLLRRTLGETIEVTLDVAEGVWPVNLDPTGLETTIANLAVNARDAMPDGGQLAISVENKNFDGVWFGSPAPERIVGEYVAVRVADTGTGIPPDVLARVFEPFFTTKEVGRGTGLGLSTTYGYVKQSNGHIQIESEKDVGTVVTLLLPRAEGVAASLVATPAERDAPPAETLRGRGETVLVVEDDREVRKVVAATLSEFGYQVVEAESGVAALGVLENRIDVQAVFSDVTMPGMSGPQLAEAARGRRPGLRVLLTTGYAGDVELPRGAALLRKPYRRADLATRIRALLDEPEAA</sequence>
<dbReference type="InterPro" id="IPR000014">
    <property type="entry name" value="PAS"/>
</dbReference>
<feature type="domain" description="Histidine kinase" evidence="6">
    <location>
        <begin position="355"/>
        <end position="579"/>
    </location>
</feature>
<evidence type="ECO:0000313" key="10">
    <source>
        <dbReference type="Proteomes" id="UP000681075"/>
    </source>
</evidence>
<comment type="catalytic activity">
    <reaction evidence="1">
        <text>ATP + protein L-histidine = ADP + protein N-phospho-L-histidine.</text>
        <dbReference type="EC" id="2.7.13.3"/>
    </reaction>
</comment>
<dbReference type="AlphaFoldDB" id="A0A8S8XCJ3"/>
<proteinExistence type="predicted"/>
<dbReference type="InterPro" id="IPR003594">
    <property type="entry name" value="HATPase_dom"/>
</dbReference>
<dbReference type="GO" id="GO:0000155">
    <property type="term" value="F:phosphorelay sensor kinase activity"/>
    <property type="evidence" value="ECO:0007669"/>
    <property type="project" value="InterPro"/>
</dbReference>
<evidence type="ECO:0000259" key="8">
    <source>
        <dbReference type="PROSITE" id="PS50113"/>
    </source>
</evidence>
<organism evidence="9 10">
    <name type="scientific">Roseiterribacter gracilis</name>
    <dbReference type="NCBI Taxonomy" id="2812848"/>
    <lineage>
        <taxon>Bacteria</taxon>
        <taxon>Pseudomonadati</taxon>
        <taxon>Pseudomonadota</taxon>
        <taxon>Alphaproteobacteria</taxon>
        <taxon>Rhodospirillales</taxon>
        <taxon>Roseiterribacteraceae</taxon>
        <taxon>Roseiterribacter</taxon>
    </lineage>
</organism>
<dbReference type="InterPro" id="IPR035965">
    <property type="entry name" value="PAS-like_dom_sf"/>
</dbReference>
<dbReference type="InterPro" id="IPR011006">
    <property type="entry name" value="CheY-like_superfamily"/>
</dbReference>
<dbReference type="Gene3D" id="1.10.287.130">
    <property type="match status" value="1"/>
</dbReference>
<dbReference type="Gene3D" id="3.40.50.2300">
    <property type="match status" value="2"/>
</dbReference>
<dbReference type="CDD" id="cd00130">
    <property type="entry name" value="PAS"/>
    <property type="match status" value="1"/>
</dbReference>
<dbReference type="Pfam" id="PF08447">
    <property type="entry name" value="PAS_3"/>
    <property type="match status" value="1"/>
</dbReference>
<evidence type="ECO:0000256" key="1">
    <source>
        <dbReference type="ARBA" id="ARBA00000085"/>
    </source>
</evidence>
<feature type="modified residue" description="4-aspartylphosphate" evidence="4">
    <location>
        <position position="104"/>
    </location>
</feature>
<keyword evidence="3 4" id="KW-0597">Phosphoprotein</keyword>
<dbReference type="EMBL" id="BOPV01000001">
    <property type="protein sequence ID" value="GIL38926.1"/>
    <property type="molecule type" value="Genomic_DNA"/>
</dbReference>
<dbReference type="InterPro" id="IPR036097">
    <property type="entry name" value="HisK_dim/P_sf"/>
</dbReference>
<evidence type="ECO:0000259" key="6">
    <source>
        <dbReference type="PROSITE" id="PS50109"/>
    </source>
</evidence>
<dbReference type="InterPro" id="IPR003661">
    <property type="entry name" value="HisK_dim/P_dom"/>
</dbReference>
<evidence type="ECO:0000256" key="4">
    <source>
        <dbReference type="PROSITE-ProRule" id="PRU00169"/>
    </source>
</evidence>
<dbReference type="Gene3D" id="3.30.565.10">
    <property type="entry name" value="Histidine kinase-like ATPase, C-terminal domain"/>
    <property type="match status" value="1"/>
</dbReference>
<feature type="compositionally biased region" description="Low complexity" evidence="5">
    <location>
        <begin position="25"/>
        <end position="40"/>
    </location>
</feature>
<keyword evidence="10" id="KW-1185">Reference proteome</keyword>
<dbReference type="SMART" id="SM00388">
    <property type="entry name" value="HisKA"/>
    <property type="match status" value="1"/>
</dbReference>
<gene>
    <name evidence="9" type="ORF">TMPK1_11630</name>
</gene>
<dbReference type="InterPro" id="IPR000700">
    <property type="entry name" value="PAS-assoc_C"/>
</dbReference>
<dbReference type="EC" id="2.7.13.3" evidence="2"/>
<dbReference type="InterPro" id="IPR004358">
    <property type="entry name" value="Sig_transdc_His_kin-like_C"/>
</dbReference>
<dbReference type="SUPFAM" id="SSF52172">
    <property type="entry name" value="CheY-like"/>
    <property type="match status" value="2"/>
</dbReference>
<dbReference type="PROSITE" id="PS50109">
    <property type="entry name" value="HIS_KIN"/>
    <property type="match status" value="1"/>
</dbReference>
<feature type="domain" description="PAC" evidence="8">
    <location>
        <begin position="290"/>
        <end position="342"/>
    </location>
</feature>